<sequence>MRFALRSEHEVFYSGMPITLTKTVLILRKKTAIASAICCCFVTIKHLRDEKPRHLTKTQAIA</sequence>
<comment type="caution">
    <text evidence="1">The sequence shown here is derived from an EMBL/GenBank/DDBJ whole genome shotgun (WGS) entry which is preliminary data.</text>
</comment>
<reference evidence="2" key="1">
    <citation type="submission" date="2017-01" db="EMBL/GenBank/DDBJ databases">
        <title>Draft genome of the species Salinivibrio sharmensis.</title>
        <authorList>
            <person name="Lopez-Hermoso C."/>
            <person name="De La Haba R."/>
            <person name="Sanchez-Porro C."/>
            <person name="Ventosa A."/>
        </authorList>
    </citation>
    <scope>NUCLEOTIDE SEQUENCE [LARGE SCALE GENOMIC DNA]</scope>
    <source>
        <strain evidence="2">CBH463</strain>
    </source>
</reference>
<evidence type="ECO:0000313" key="2">
    <source>
        <dbReference type="Proteomes" id="UP000188627"/>
    </source>
</evidence>
<evidence type="ECO:0000313" key="1">
    <source>
        <dbReference type="EMBL" id="OOE89291.1"/>
    </source>
</evidence>
<protein>
    <submittedName>
        <fullName evidence="1">Uncharacterized protein</fullName>
    </submittedName>
</protein>
<gene>
    <name evidence="1" type="ORF">BZG74_05470</name>
</gene>
<keyword evidence="2" id="KW-1185">Reference proteome</keyword>
<proteinExistence type="predicted"/>
<accession>A0ABX3KJ98</accession>
<dbReference type="Proteomes" id="UP000188627">
    <property type="component" value="Unassembled WGS sequence"/>
</dbReference>
<dbReference type="EMBL" id="MUFC01000004">
    <property type="protein sequence ID" value="OOE89291.1"/>
    <property type="molecule type" value="Genomic_DNA"/>
</dbReference>
<organism evidence="1 2">
    <name type="scientific">Salinivibrio sharmensis</name>
    <dbReference type="NCBI Taxonomy" id="390883"/>
    <lineage>
        <taxon>Bacteria</taxon>
        <taxon>Pseudomonadati</taxon>
        <taxon>Pseudomonadota</taxon>
        <taxon>Gammaproteobacteria</taxon>
        <taxon>Vibrionales</taxon>
        <taxon>Vibrionaceae</taxon>
        <taxon>Salinivibrio</taxon>
    </lineage>
</organism>
<name>A0ABX3KJ98_9GAMM</name>